<proteinExistence type="predicted"/>
<dbReference type="Proteomes" id="UP000221653">
    <property type="component" value="Unassembled WGS sequence"/>
</dbReference>
<comment type="caution">
    <text evidence="1">The sequence shown here is derived from an EMBL/GenBank/DDBJ whole genome shotgun (WGS) entry which is preliminary data.</text>
</comment>
<evidence type="ECO:0000313" key="2">
    <source>
        <dbReference type="Proteomes" id="UP000221653"/>
    </source>
</evidence>
<dbReference type="EMBL" id="PDJF01000001">
    <property type="protein sequence ID" value="PFG27010.1"/>
    <property type="molecule type" value="Genomic_DNA"/>
</dbReference>
<dbReference type="AlphaFoldDB" id="A0A2A9DM59"/>
<gene>
    <name evidence="1" type="ORF">ATK06_0052</name>
</gene>
<evidence type="ECO:0008006" key="3">
    <source>
        <dbReference type="Google" id="ProtNLM"/>
    </source>
</evidence>
<dbReference type="SUPFAM" id="SSF56601">
    <property type="entry name" value="beta-lactamase/transpeptidase-like"/>
    <property type="match status" value="1"/>
</dbReference>
<dbReference type="InterPro" id="IPR012338">
    <property type="entry name" value="Beta-lactam/transpept-like"/>
</dbReference>
<name>A0A2A9DM59_9CORY</name>
<reference evidence="1 2" key="1">
    <citation type="submission" date="2017-10" db="EMBL/GenBank/DDBJ databases">
        <title>Sequencing the genomes of 1000 actinobacteria strains.</title>
        <authorList>
            <person name="Klenk H.-P."/>
        </authorList>
    </citation>
    <scope>NUCLEOTIDE SEQUENCE [LARGE SCALE GENOMIC DNA]</scope>
    <source>
        <strain evidence="1 2">DSM 20688</strain>
    </source>
</reference>
<sequence length="250" mass="26848">MRLSVTTTALVLVVVVVLVAVVGWRGESEPAPSVAASPTETQPRLDDQRALGEFAENVQGSQLSYIDLRTGKRMGTATERYARPALSLSKLYIADYVLDHGDVGEQYAALEMIASSNDETAQELYDAYPEAIDETAIKYGLLSTRSGVDWGYSVTSTYDVVEFLTALIAEDPTHPILVAMARATPYAHDGYAQDYGTAIIPGALGTKWGWSNDLALNSSATFGEDFVVAAAVTGSADDLTALVRTQLRLD</sequence>
<keyword evidence="2" id="KW-1185">Reference proteome</keyword>
<accession>A0A2A9DM59</accession>
<dbReference type="STRING" id="1724.GCA_001044175_01836"/>
<organism evidence="1 2">
    <name type="scientific">Corynebacterium renale</name>
    <dbReference type="NCBI Taxonomy" id="1724"/>
    <lineage>
        <taxon>Bacteria</taxon>
        <taxon>Bacillati</taxon>
        <taxon>Actinomycetota</taxon>
        <taxon>Actinomycetes</taxon>
        <taxon>Mycobacteriales</taxon>
        <taxon>Corynebacteriaceae</taxon>
        <taxon>Corynebacterium</taxon>
    </lineage>
</organism>
<evidence type="ECO:0000313" key="1">
    <source>
        <dbReference type="EMBL" id="PFG27010.1"/>
    </source>
</evidence>
<protein>
    <recommendedName>
        <fullName evidence="3">Beta-lactamase family protein</fullName>
    </recommendedName>
</protein>
<dbReference type="Gene3D" id="3.40.710.10">
    <property type="entry name" value="DD-peptidase/beta-lactamase superfamily"/>
    <property type="match status" value="1"/>
</dbReference>